<dbReference type="EMBL" id="JAUSUW010000009">
    <property type="protein sequence ID" value="MDQ0422183.1"/>
    <property type="molecule type" value="Genomic_DNA"/>
</dbReference>
<dbReference type="NCBIfam" id="TIGR00190">
    <property type="entry name" value="thiC"/>
    <property type="match status" value="1"/>
</dbReference>
<feature type="binding site" evidence="10">
    <location>
        <position position="245"/>
    </location>
    <ligand>
        <name>substrate</name>
    </ligand>
</feature>
<feature type="binding site" evidence="10">
    <location>
        <begin position="330"/>
        <end position="332"/>
    </location>
    <ligand>
        <name>substrate</name>
    </ligand>
</feature>
<comment type="cofactor">
    <cofactor evidence="10">
        <name>[4Fe-4S] cluster</name>
        <dbReference type="ChEBI" id="CHEBI:49883"/>
    </cofactor>
    <text evidence="10">Binds 1 [4Fe-4S] cluster per subunit. The cluster is coordinated with 3 cysteines and an exchangeable S-adenosyl-L-methionine.</text>
</comment>
<comment type="function">
    <text evidence="1 10">Catalyzes the synthesis of the hydroxymethylpyrimidine phosphate (HMP-P) moiety of thiamine from aminoimidazole ribotide (AIR) in a radical S-adenosyl-L-methionine (SAM)-dependent reaction.</text>
</comment>
<feature type="binding site" evidence="10">
    <location>
        <position position="274"/>
    </location>
    <ligand>
        <name>substrate</name>
    </ligand>
</feature>
<dbReference type="Pfam" id="PF01964">
    <property type="entry name" value="ThiC_Rad_SAM"/>
    <property type="match status" value="1"/>
</dbReference>
<dbReference type="HAMAP" id="MF_00089">
    <property type="entry name" value="ThiC"/>
    <property type="match status" value="1"/>
</dbReference>
<dbReference type="InterPro" id="IPR037509">
    <property type="entry name" value="ThiC"/>
</dbReference>
<dbReference type="SFLD" id="SFLDG01114">
    <property type="entry name" value="phosphomethylpyrimidine_syntha"/>
    <property type="match status" value="1"/>
</dbReference>
<comment type="caution">
    <text evidence="12">The sequence shown here is derived from an EMBL/GenBank/DDBJ whole genome shotgun (WGS) entry which is preliminary data.</text>
</comment>
<feature type="binding site" evidence="10">
    <location>
        <position position="566"/>
    </location>
    <ligand>
        <name>[4Fe-4S] cluster</name>
        <dbReference type="ChEBI" id="CHEBI:49883"/>
        <note>4Fe-4S-S-AdoMet</note>
    </ligand>
</feature>
<keyword evidence="3 10" id="KW-0949">S-adenosyl-L-methionine</keyword>
<evidence type="ECO:0000256" key="10">
    <source>
        <dbReference type="HAMAP-Rule" id="MF_00089"/>
    </source>
</evidence>
<name>A0ABU0GAQ8_9HYPH</name>
<keyword evidence="6 10" id="KW-0784">Thiamine biosynthesis</keyword>
<proteinExistence type="inferred from homology"/>
<accession>A0ABU0GAQ8</accession>
<feature type="binding site" evidence="10">
    <location>
        <position position="310"/>
    </location>
    <ligand>
        <name>substrate</name>
    </ligand>
</feature>
<dbReference type="Gene3D" id="3.20.20.540">
    <property type="entry name" value="Radical SAM ThiC family, central domain"/>
    <property type="match status" value="1"/>
</dbReference>
<dbReference type="Pfam" id="PF13667">
    <property type="entry name" value="ThiC-associated"/>
    <property type="match status" value="1"/>
</dbReference>
<comment type="subunit">
    <text evidence="10">Homodimer.</text>
</comment>
<feature type="binding site" evidence="10">
    <location>
        <position position="558"/>
    </location>
    <ligand>
        <name>[4Fe-4S] cluster</name>
        <dbReference type="ChEBI" id="CHEBI:49883"/>
        <note>4Fe-4S-S-AdoMet</note>
    </ligand>
</feature>
<feature type="binding site" evidence="10">
    <location>
        <position position="437"/>
    </location>
    <ligand>
        <name>substrate</name>
    </ligand>
</feature>
<keyword evidence="4 10" id="KW-0479">Metal-binding</keyword>
<dbReference type="SFLD" id="SFLDS00113">
    <property type="entry name" value="Radical_SAM_Phosphomethylpyrim"/>
    <property type="match status" value="1"/>
</dbReference>
<dbReference type="RefSeq" id="WP_307374515.1">
    <property type="nucleotide sequence ID" value="NZ_JAUSUW010000009.1"/>
</dbReference>
<dbReference type="PANTHER" id="PTHR30557:SF1">
    <property type="entry name" value="PHOSPHOMETHYLPYRIMIDINE SYNTHASE, CHLOROPLASTIC"/>
    <property type="match status" value="1"/>
</dbReference>
<evidence type="ECO:0000313" key="13">
    <source>
        <dbReference type="Proteomes" id="UP001238496"/>
    </source>
</evidence>
<organism evidence="12 13">
    <name type="scientific">Peteryoungia aggregata LMG 23059</name>
    <dbReference type="NCBI Taxonomy" id="1368425"/>
    <lineage>
        <taxon>Bacteria</taxon>
        <taxon>Pseudomonadati</taxon>
        <taxon>Pseudomonadota</taxon>
        <taxon>Alphaproteobacteria</taxon>
        <taxon>Hyphomicrobiales</taxon>
        <taxon>Rhizobiaceae</taxon>
        <taxon>Peteryoungia</taxon>
    </lineage>
</organism>
<comment type="catalytic activity">
    <reaction evidence="10">
        <text>5-amino-1-(5-phospho-beta-D-ribosyl)imidazole + S-adenosyl-L-methionine = 4-amino-2-methyl-5-(phosphooxymethyl)pyrimidine + CO + 5'-deoxyadenosine + formate + L-methionine + 3 H(+)</text>
        <dbReference type="Rhea" id="RHEA:24840"/>
        <dbReference type="ChEBI" id="CHEBI:15378"/>
        <dbReference type="ChEBI" id="CHEBI:15740"/>
        <dbReference type="ChEBI" id="CHEBI:17245"/>
        <dbReference type="ChEBI" id="CHEBI:17319"/>
        <dbReference type="ChEBI" id="CHEBI:57844"/>
        <dbReference type="ChEBI" id="CHEBI:58354"/>
        <dbReference type="ChEBI" id="CHEBI:59789"/>
        <dbReference type="ChEBI" id="CHEBI:137981"/>
        <dbReference type="EC" id="4.1.99.17"/>
    </reaction>
</comment>
<feature type="domain" description="ThiC-associated" evidence="11">
    <location>
        <begin position="16"/>
        <end position="88"/>
    </location>
</feature>
<dbReference type="NCBIfam" id="NF006763">
    <property type="entry name" value="PRK09284.1"/>
    <property type="match status" value="1"/>
</dbReference>
<feature type="binding site" evidence="10">
    <location>
        <position position="216"/>
    </location>
    <ligand>
        <name>substrate</name>
    </ligand>
</feature>
<dbReference type="PANTHER" id="PTHR30557">
    <property type="entry name" value="THIAMINE BIOSYNTHESIS PROTEIN THIC"/>
    <property type="match status" value="1"/>
</dbReference>
<evidence type="ECO:0000256" key="5">
    <source>
        <dbReference type="ARBA" id="ARBA00022833"/>
    </source>
</evidence>
<evidence type="ECO:0000256" key="3">
    <source>
        <dbReference type="ARBA" id="ARBA00022691"/>
    </source>
</evidence>
<evidence type="ECO:0000313" key="12">
    <source>
        <dbReference type="EMBL" id="MDQ0422183.1"/>
    </source>
</evidence>
<comment type="similarity">
    <text evidence="10">Belongs to the ThiC family.</text>
</comment>
<sequence>MNIAPHFNRPDVTTGPLPASTKIFLAGDIHPDIRVPLRQIALHPTSGEPPVNVYDASGPYTDPQATIAIDQGLARHRLDWLKQRGDVEAYDGRDVKPEDNGFVSADKLTPAFPVKHQPLRATGGKAVTQLAYARAGIITPEMEYVAIRENLGRKAVGQALVRDGESFGAAIPDHVTPEFVRQEIALGRAIIPANINHPELEPMIIGRNFLVKINANIGNSAVTSSMAEEVEKMVWAIRWGADTVMDLSTGRNIHNIRDWIIRNSPVPIGTVPLYQALEKVGGIAEDLTWEVYRDTLIEQAEQGVDYFTIHAGVRLQYIPLTVNRVTGIVSRGGSIMAKWCLHHHRESFLYEHFEEICDICRAYDVSFSLGDGLRPGSIADANDAAQFAELETLGELTQIAWGKDCQVMIEGPGHVPMHKIKENMDKQLKTCGEAPFYTLGPLTTDIAPGYDHITSGIGAAMIGWFGTAMLCYVTPKEHLGLPDRDDVKTGVITYKIAAHAADLAKGHPAAQLRDDALSRARFEFRWEDQFNLSLDPETARSMHDETLPKEAHKVAHFCSMCGPKFCSMRISHDIRAEAQKEGLSAMAEKYRAGGDLYMTADEIAALEIGERS</sequence>
<feature type="binding site" evidence="10">
    <location>
        <position position="478"/>
    </location>
    <ligand>
        <name>Zn(2+)</name>
        <dbReference type="ChEBI" id="CHEBI:29105"/>
    </ligand>
</feature>
<dbReference type="Gene3D" id="6.10.250.620">
    <property type="match status" value="1"/>
</dbReference>
<evidence type="ECO:0000256" key="7">
    <source>
        <dbReference type="ARBA" id="ARBA00023004"/>
    </source>
</evidence>
<evidence type="ECO:0000256" key="8">
    <source>
        <dbReference type="ARBA" id="ARBA00023014"/>
    </source>
</evidence>
<gene>
    <name evidence="10" type="primary">thiC</name>
    <name evidence="12" type="ORF">J2045_003228</name>
</gene>
<evidence type="ECO:0000256" key="1">
    <source>
        <dbReference type="ARBA" id="ARBA00003175"/>
    </source>
</evidence>
<evidence type="ECO:0000256" key="2">
    <source>
        <dbReference type="ARBA" id="ARBA00022485"/>
    </source>
</evidence>
<dbReference type="Proteomes" id="UP001238496">
    <property type="component" value="Unassembled WGS sequence"/>
</dbReference>
<keyword evidence="5 10" id="KW-0862">Zinc</keyword>
<evidence type="ECO:0000259" key="11">
    <source>
        <dbReference type="Pfam" id="PF13667"/>
    </source>
</evidence>
<keyword evidence="8 10" id="KW-0411">Iron-sulfur</keyword>
<dbReference type="InterPro" id="IPR002817">
    <property type="entry name" value="ThiC/BzaA/B"/>
</dbReference>
<comment type="pathway">
    <text evidence="10">Cofactor biosynthesis; thiamine diphosphate biosynthesis.</text>
</comment>
<feature type="binding site" evidence="10">
    <location>
        <position position="414"/>
    </location>
    <ligand>
        <name>Zn(2+)</name>
        <dbReference type="ChEBI" id="CHEBI:29105"/>
    </ligand>
</feature>
<keyword evidence="13" id="KW-1185">Reference proteome</keyword>
<dbReference type="GO" id="GO:0070284">
    <property type="term" value="F:phosphomethylpyrimidine synthase activity"/>
    <property type="evidence" value="ECO:0007669"/>
    <property type="project" value="UniProtKB-EC"/>
</dbReference>
<feature type="binding site" evidence="10">
    <location>
        <begin position="371"/>
        <end position="374"/>
    </location>
    <ligand>
        <name>substrate</name>
    </ligand>
</feature>
<feature type="binding site" evidence="10">
    <location>
        <position position="561"/>
    </location>
    <ligand>
        <name>[4Fe-4S] cluster</name>
        <dbReference type="ChEBI" id="CHEBI:49883"/>
        <note>4Fe-4S-S-AdoMet</note>
    </ligand>
</feature>
<dbReference type="SFLD" id="SFLDF00407">
    <property type="entry name" value="phosphomethylpyrimidine_syntha"/>
    <property type="match status" value="1"/>
</dbReference>
<dbReference type="InterPro" id="IPR025747">
    <property type="entry name" value="ThiC-associated_dom"/>
</dbReference>
<dbReference type="NCBIfam" id="NF009895">
    <property type="entry name" value="PRK13352.1"/>
    <property type="match status" value="1"/>
</dbReference>
<dbReference type="InterPro" id="IPR038521">
    <property type="entry name" value="ThiC/Bza_core_dom"/>
</dbReference>
<protein>
    <recommendedName>
        <fullName evidence="10">Phosphomethylpyrimidine synthase</fullName>
        <ecNumber evidence="10">4.1.99.17</ecNumber>
    </recommendedName>
    <alternativeName>
        <fullName evidence="10">Hydroxymethylpyrimidine phosphate synthase</fullName>
        <shortName evidence="10">HMP-P synthase</shortName>
        <shortName evidence="10">HMP-phosphate synthase</shortName>
        <shortName evidence="10">HMPP synthase</shortName>
    </alternativeName>
    <alternativeName>
        <fullName evidence="10">Thiamine biosynthesis protein ThiC</fullName>
    </alternativeName>
</protein>
<keyword evidence="9 10" id="KW-0456">Lyase</keyword>
<evidence type="ECO:0000256" key="4">
    <source>
        <dbReference type="ARBA" id="ARBA00022723"/>
    </source>
</evidence>
<evidence type="ECO:0000256" key="9">
    <source>
        <dbReference type="ARBA" id="ARBA00023239"/>
    </source>
</evidence>
<dbReference type="EC" id="4.1.99.17" evidence="10"/>
<keyword evidence="2 10" id="KW-0004">4Fe-4S</keyword>
<feature type="binding site" evidence="10">
    <location>
        <position position="410"/>
    </location>
    <ligand>
        <name>substrate</name>
    </ligand>
</feature>
<keyword evidence="7 10" id="KW-0408">Iron</keyword>
<evidence type="ECO:0000256" key="6">
    <source>
        <dbReference type="ARBA" id="ARBA00022977"/>
    </source>
</evidence>
<reference evidence="12 13" key="1">
    <citation type="submission" date="2023-07" db="EMBL/GenBank/DDBJ databases">
        <title>Genomic Encyclopedia of Type Strains, Phase IV (KMG-IV): sequencing the most valuable type-strain genomes for metagenomic binning, comparative biology and taxonomic classification.</title>
        <authorList>
            <person name="Goeker M."/>
        </authorList>
    </citation>
    <scope>NUCLEOTIDE SEQUENCE [LARGE SCALE GENOMIC DNA]</scope>
    <source>
        <strain evidence="12 13">DSM 1111</strain>
    </source>
</reference>